<dbReference type="Pfam" id="PF23582">
    <property type="entry name" value="WHD_RGF3"/>
    <property type="match status" value="1"/>
</dbReference>
<feature type="compositionally biased region" description="Pro residues" evidence="3">
    <location>
        <begin position="566"/>
        <end position="575"/>
    </location>
</feature>
<feature type="compositionally biased region" description="Low complexity" evidence="3">
    <location>
        <begin position="147"/>
        <end position="170"/>
    </location>
</feature>
<feature type="region of interest" description="Disordered" evidence="3">
    <location>
        <begin position="640"/>
        <end position="673"/>
    </location>
</feature>
<dbReference type="SUPFAM" id="SSF48065">
    <property type="entry name" value="DBL homology domain (DH-domain)"/>
    <property type="match status" value="1"/>
</dbReference>
<dbReference type="InterPro" id="IPR057283">
    <property type="entry name" value="RGF3_WH"/>
</dbReference>
<dbReference type="PANTHER" id="PTHR46572:SF1">
    <property type="entry name" value="RHO1 GUANINE NUCLEOTIDE EXCHANGE FACTOR TUS1"/>
    <property type="match status" value="1"/>
</dbReference>
<dbReference type="SMART" id="SM00325">
    <property type="entry name" value="RhoGEF"/>
    <property type="match status" value="1"/>
</dbReference>
<feature type="region of interest" description="Disordered" evidence="3">
    <location>
        <begin position="1"/>
        <end position="353"/>
    </location>
</feature>
<dbReference type="Gene3D" id="1.20.900.10">
    <property type="entry name" value="Dbl homology (DH) domain"/>
    <property type="match status" value="1"/>
</dbReference>
<feature type="compositionally biased region" description="Polar residues" evidence="3">
    <location>
        <begin position="312"/>
        <end position="325"/>
    </location>
</feature>
<sequence length="1662" mass="184327">MAQNGHPQYYYGQQPPPQTQHHQDPYQQRPASYYPADDNAFSINGGQPETYQPSIPHRHASNATRQNEELFMGGGQQPPPPPPRASMYAQSGHNGQVSPGYNPSHYVPPAMSSPTHSQYSPAIARRPSFPQPYNPADYSENNIQRHGSSASYGSSAGYGTSIGYGTSPGYPVASPPVAMPSYAQSSVAPNRSYTYANQRPTVQTSPYSPNSSSRPHYTPPAPPPLPAIPGSAESPSEDWGRMPQSQSHPMRYASTRNRYGDADILEGQSADSPPPAYGHPVGSRGSSVTHSHPPTPGPPPPPHNSFPHVADQYSQSRPLPQVPGTSSPPVPDYFSPSGAPRFNRPHDAMGAQADMEAEISGMLRHSPRVELNSHDINGGGYETGSSTDPEAAAGLAAMREADRQDREDANRRQSGQSGFAWHPPAQIQNQNPGYGHTTESDSDIPYVDLGSMGGGFDAHMSYGGDPNQLAIQRMDSQSGAHSSQPVSSSGSLRMPGIHNEYDEFGNTLHPFPAFTAARVDAVGTGGLADPTQFRNRRDSYDEGDDAHDSYLPPGEPPEMFYHPGPTNRPLPPPPGVEGLRHSASSSSAPYPHDWQQSQAEFPRAPSYPPTVNYQYQPLGPNRHQSLVSHTNTPQTLAPIRAKTDAEERRRREQRVSGHFPAEGTQPNSGNTSAVALDLPTLERKFNPTKLRPREFDRCREPWALSGITQWLKVMVEGEQYLKSQPLVDGLVALFTHKVPTMNIADAETLAARLVGQMQTNGTLKQEEEWFLFTDVPMTGVVFQLTGTGCYSPKVHDYPSSHRCYAYHCQRTEQKMDLSSQAGMVQDEDWATFFHLKKEDLEGHDKKEIERQNILHEIVQKEENYMRELDVLRKLYRDQLHAANPPLIPPKKLPDFLNRVFGKADAVKRSNEDHLLPQMKYRQKHQGPWVVGFSDIFREWIRKAKTAYIEYASSYPSAVYRIRQEMERNVLFRTFLDQCQVNPVSRRLGWDHYLKLPISRLQQVGLLLDTVLKRSILDNDERRNLLLAIDEIKAVTHECDARVGEGQRKADLIDLGQKLKLRPGMQGRVELNLDHLGRELVHKGDLLRIGTSKFTWLDTHAILFDHYLVMAKTVSERAHDTSKLERYDVSRLPIPMDLLVLESRDDDPVVRSGLTGRAGVAKVVPVADPRLMRAGATQSPGPGTLSHSNTSTSLSSLSTVKTNSAVTPMVTSIDPKDDNKILYPFKIKHLGQEMYTLFAPSAQGRDDWCDKIVEAKTKHAAALFAQNAEPFKLKVIADSAFAYDGPLTGQKSIVITGTPLDRAIKDVEKMYAHKGRPGPVCRAKVNCATTFMQPFGNAMVAVGTDYGVYTSEVNNPRGWQRVITNPKVTQIAVLEDFSLFLLISDKSLIAYHLDVVCPVGGVPPANDNARKAPQKLSGSRDVGFFITGRMKDRTLVFYKKRDGISSTFKVITVLEPVLQKSSEKKSRFAPLRSGKTEFFRDFDEFYIPTECMGMNIFTSSLAVSTQKGFEILTLDKKQPISIPDLEQPHVAAIAAKLANQKPLGMFRLSDQEFLLVYEECAVYVNKHGDISRSVIMEFVGRAREVCVRGMFVLLFCGDFVEVRNKENGRLRQVVWGRDVKCLDDGGGGGQGAGDRSVKLAMQHPEIERVQVLVELVVNEALRE</sequence>
<dbReference type="SMART" id="SM00036">
    <property type="entry name" value="CNH"/>
    <property type="match status" value="1"/>
</dbReference>
<keyword evidence="7" id="KW-1185">Reference proteome</keyword>
<feature type="domain" description="CNH" evidence="5">
    <location>
        <begin position="1321"/>
        <end position="1628"/>
    </location>
</feature>
<feature type="region of interest" description="Disordered" evidence="3">
    <location>
        <begin position="1171"/>
        <end position="1195"/>
    </location>
</feature>
<feature type="compositionally biased region" description="Low complexity" evidence="3">
    <location>
        <begin position="1"/>
        <end position="13"/>
    </location>
</feature>
<evidence type="ECO:0000259" key="4">
    <source>
        <dbReference type="PROSITE" id="PS50010"/>
    </source>
</evidence>
<evidence type="ECO:0000256" key="1">
    <source>
        <dbReference type="ARBA" id="ARBA00022553"/>
    </source>
</evidence>
<dbReference type="InterPro" id="IPR052233">
    <property type="entry name" value="Rho-type_GEFs"/>
</dbReference>
<accession>A0A4Z1NQT8</accession>
<protein>
    <recommendedName>
        <fullName evidence="8">Rho1 guanine nucleotide exchange factor 3</fullName>
    </recommendedName>
</protein>
<comment type="caution">
    <text evidence="6">The sequence shown here is derived from an EMBL/GenBank/DDBJ whole genome shotgun (WGS) entry which is preliminary data.</text>
</comment>
<dbReference type="CDD" id="cd00160">
    <property type="entry name" value="RhoGEF"/>
    <property type="match status" value="1"/>
</dbReference>
<evidence type="ECO:0000256" key="3">
    <source>
        <dbReference type="SAM" id="MobiDB-lite"/>
    </source>
</evidence>
<dbReference type="STRING" id="86259.A0A4Z1NQT8"/>
<organism evidence="6 7">
    <name type="scientific">Venturia nashicola</name>
    <dbReference type="NCBI Taxonomy" id="86259"/>
    <lineage>
        <taxon>Eukaryota</taxon>
        <taxon>Fungi</taxon>
        <taxon>Dikarya</taxon>
        <taxon>Ascomycota</taxon>
        <taxon>Pezizomycotina</taxon>
        <taxon>Dothideomycetes</taxon>
        <taxon>Pleosporomycetidae</taxon>
        <taxon>Venturiales</taxon>
        <taxon>Venturiaceae</taxon>
        <taxon>Venturia</taxon>
    </lineage>
</organism>
<evidence type="ECO:0000256" key="2">
    <source>
        <dbReference type="ARBA" id="ARBA00022658"/>
    </source>
</evidence>
<dbReference type="PROSITE" id="PS50219">
    <property type="entry name" value="CNH"/>
    <property type="match status" value="1"/>
</dbReference>
<proteinExistence type="predicted"/>
<dbReference type="Proteomes" id="UP000298493">
    <property type="component" value="Unassembled WGS sequence"/>
</dbReference>
<keyword evidence="2" id="KW-0344">Guanine-nucleotide releasing factor</keyword>
<feature type="compositionally biased region" description="Low complexity" evidence="3">
    <location>
        <begin position="1183"/>
        <end position="1195"/>
    </location>
</feature>
<dbReference type="InterPro" id="IPR035899">
    <property type="entry name" value="DBL_dom_sf"/>
</dbReference>
<dbReference type="InterPro" id="IPR041675">
    <property type="entry name" value="PH_5"/>
</dbReference>
<feature type="compositionally biased region" description="Basic and acidic residues" evidence="3">
    <location>
        <begin position="641"/>
        <end position="655"/>
    </location>
</feature>
<name>A0A4Z1NQT8_9PEZI</name>
<dbReference type="SMART" id="SM00233">
    <property type="entry name" value="PH"/>
    <property type="match status" value="1"/>
</dbReference>
<evidence type="ECO:0000259" key="5">
    <source>
        <dbReference type="PROSITE" id="PS50219"/>
    </source>
</evidence>
<feature type="compositionally biased region" description="Polar residues" evidence="3">
    <location>
        <begin position="182"/>
        <end position="211"/>
    </location>
</feature>
<feature type="compositionally biased region" description="Pro residues" evidence="3">
    <location>
        <begin position="293"/>
        <end position="304"/>
    </location>
</feature>
<dbReference type="InterPro" id="IPR001180">
    <property type="entry name" value="CNH_dom"/>
</dbReference>
<feature type="compositionally biased region" description="Polar residues" evidence="3">
    <location>
        <begin position="664"/>
        <end position="673"/>
    </location>
</feature>
<feature type="compositionally biased region" description="Pro residues" evidence="3">
    <location>
        <begin position="217"/>
        <end position="227"/>
    </location>
</feature>
<feature type="compositionally biased region" description="Polar residues" evidence="3">
    <location>
        <begin position="88"/>
        <end position="101"/>
    </location>
</feature>
<dbReference type="PANTHER" id="PTHR46572">
    <property type="entry name" value="RHO1 GDP-GTP EXCHANGE PROTEIN 1-RELATED"/>
    <property type="match status" value="1"/>
</dbReference>
<feature type="region of interest" description="Disordered" evidence="3">
    <location>
        <begin position="367"/>
        <end position="449"/>
    </location>
</feature>
<evidence type="ECO:0000313" key="7">
    <source>
        <dbReference type="Proteomes" id="UP000298493"/>
    </source>
</evidence>
<feature type="region of interest" description="Disordered" evidence="3">
    <location>
        <begin position="525"/>
        <end position="609"/>
    </location>
</feature>
<dbReference type="SUPFAM" id="SSF50729">
    <property type="entry name" value="PH domain-like"/>
    <property type="match status" value="1"/>
</dbReference>
<dbReference type="InterPro" id="IPR001849">
    <property type="entry name" value="PH_domain"/>
</dbReference>
<gene>
    <name evidence="6" type="ORF">E6O75_ATG10048</name>
</gene>
<dbReference type="Pfam" id="PF00621">
    <property type="entry name" value="RhoGEF"/>
    <property type="match status" value="1"/>
</dbReference>
<dbReference type="InterPro" id="IPR000219">
    <property type="entry name" value="DH_dom"/>
</dbReference>
<dbReference type="EMBL" id="SNSC02000029">
    <property type="protein sequence ID" value="TID13099.1"/>
    <property type="molecule type" value="Genomic_DNA"/>
</dbReference>
<dbReference type="GO" id="GO:0005085">
    <property type="term" value="F:guanyl-nucleotide exchange factor activity"/>
    <property type="evidence" value="ECO:0007669"/>
    <property type="project" value="UniProtKB-KW"/>
</dbReference>
<evidence type="ECO:0000313" key="6">
    <source>
        <dbReference type="EMBL" id="TID13099.1"/>
    </source>
</evidence>
<dbReference type="Gene3D" id="2.30.29.30">
    <property type="entry name" value="Pleckstrin-homology domain (PH domain)/Phosphotyrosine-binding domain (PTB)"/>
    <property type="match status" value="1"/>
</dbReference>
<dbReference type="Pfam" id="PF00780">
    <property type="entry name" value="CNH"/>
    <property type="match status" value="1"/>
</dbReference>
<dbReference type="InterPro" id="IPR011993">
    <property type="entry name" value="PH-like_dom_sf"/>
</dbReference>
<evidence type="ECO:0008006" key="8">
    <source>
        <dbReference type="Google" id="ProtNLM"/>
    </source>
</evidence>
<feature type="compositionally biased region" description="Polar residues" evidence="3">
    <location>
        <begin position="41"/>
        <end position="53"/>
    </location>
</feature>
<keyword evidence="1" id="KW-0597">Phosphoprotein</keyword>
<feature type="domain" description="DH" evidence="4">
    <location>
        <begin position="849"/>
        <end position="1041"/>
    </location>
</feature>
<dbReference type="PROSITE" id="PS50010">
    <property type="entry name" value="DH_2"/>
    <property type="match status" value="1"/>
</dbReference>
<dbReference type="Pfam" id="PF15405">
    <property type="entry name" value="PH_5"/>
    <property type="match status" value="1"/>
</dbReference>
<feature type="compositionally biased region" description="Basic and acidic residues" evidence="3">
    <location>
        <begin position="399"/>
        <end position="411"/>
    </location>
</feature>
<reference evidence="6 7" key="1">
    <citation type="submission" date="2019-04" db="EMBL/GenBank/DDBJ databases">
        <title>High contiguity whole genome sequence and gene annotation resource for two Venturia nashicola isolates.</title>
        <authorList>
            <person name="Prokchorchik M."/>
            <person name="Won K."/>
            <person name="Lee Y."/>
            <person name="Choi E.D."/>
            <person name="Segonzac C."/>
            <person name="Sohn K.H."/>
        </authorList>
    </citation>
    <scope>NUCLEOTIDE SEQUENCE [LARGE SCALE GENOMIC DNA]</scope>
    <source>
        <strain evidence="6 7">PRI2</strain>
    </source>
</reference>